<dbReference type="KEGG" id="ddf:DEFDS_0499"/>
<dbReference type="RefSeq" id="WP_013007241.1">
    <property type="nucleotide sequence ID" value="NC_013939.1"/>
</dbReference>
<gene>
    <name evidence="1" type="ordered locus">DEFDS_0499</name>
</gene>
<keyword evidence="2" id="KW-1185">Reference proteome</keyword>
<dbReference type="AlphaFoldDB" id="D3PBM0"/>
<accession>D3PBM0</accession>
<dbReference type="OrthoDB" id="278417at2"/>
<organism evidence="1 2">
    <name type="scientific">Deferribacter desulfuricans (strain DSM 14783 / JCM 11476 / NBRC 101012 / SSM1)</name>
    <dbReference type="NCBI Taxonomy" id="639282"/>
    <lineage>
        <taxon>Bacteria</taxon>
        <taxon>Pseudomonadati</taxon>
        <taxon>Deferribacterota</taxon>
        <taxon>Deferribacteres</taxon>
        <taxon>Deferribacterales</taxon>
        <taxon>Deferribacteraceae</taxon>
        <taxon>Deferribacter</taxon>
    </lineage>
</organism>
<reference evidence="1 2" key="1">
    <citation type="journal article" date="2010" name="DNA Res.">
        <title>Bacterial lifestyle in a deep-sea hydrothermal vent chimney revealed by the genome sequence of the thermophilic bacterium Deferribacter desulfuricans SSM1.</title>
        <authorList>
            <person name="Takaki Y."/>
            <person name="Shimamura S."/>
            <person name="Nakagawa S."/>
            <person name="Fukuhara Y."/>
            <person name="Horikawa H."/>
            <person name="Ankai A."/>
            <person name="Harada T."/>
            <person name="Hosoyama A."/>
            <person name="Oguchi A."/>
            <person name="Fukui S."/>
            <person name="Fujita N."/>
            <person name="Takami H."/>
            <person name="Takai K."/>
        </authorList>
    </citation>
    <scope>NUCLEOTIDE SEQUENCE [LARGE SCALE GENOMIC DNA]</scope>
    <source>
        <strain evidence="2">DSM 14783 / JCM 11476 / NBRC 101012 / SSM1</strain>
    </source>
</reference>
<dbReference type="HOGENOM" id="CLU_192878_0_0_0"/>
<dbReference type="Proteomes" id="UP000001520">
    <property type="component" value="Chromosome"/>
</dbReference>
<evidence type="ECO:0000313" key="2">
    <source>
        <dbReference type="Proteomes" id="UP000001520"/>
    </source>
</evidence>
<dbReference type="STRING" id="639282.DEFDS_0499"/>
<proteinExistence type="predicted"/>
<evidence type="ECO:0000313" key="1">
    <source>
        <dbReference type="EMBL" id="BAI79993.1"/>
    </source>
</evidence>
<protein>
    <submittedName>
        <fullName evidence="1">Uncharacterized protein</fullName>
    </submittedName>
</protein>
<dbReference type="EMBL" id="AP011529">
    <property type="protein sequence ID" value="BAI79993.1"/>
    <property type="molecule type" value="Genomic_DNA"/>
</dbReference>
<sequence>MLVMLNEKIKVGAIFGTNGQIKPVWFKYKNSKILIKERIYQWKERKGSDTIFKFTVTEGVNIYEISYSKNNLEWKLIAIDEK</sequence>
<dbReference type="eggNOG" id="ENOG5030UHP">
    <property type="taxonomic scope" value="Bacteria"/>
</dbReference>
<name>D3PBM0_DEFDS</name>